<feature type="compositionally biased region" description="Basic residues" evidence="1">
    <location>
        <begin position="278"/>
        <end position="289"/>
    </location>
</feature>
<reference evidence="2" key="1">
    <citation type="submission" date="2011-02" db="EMBL/GenBank/DDBJ databases">
        <title>The genome of the leaf-cutting ant Acromyrmex echinatior suggests key adaptations to social evolution and fungus farming.</title>
        <authorList>
            <person name="Nygaard S."/>
            <person name="Zhang G."/>
        </authorList>
    </citation>
    <scope>NUCLEOTIDE SEQUENCE</scope>
</reference>
<evidence type="ECO:0000313" key="3">
    <source>
        <dbReference type="Proteomes" id="UP000007755"/>
    </source>
</evidence>
<proteinExistence type="predicted"/>
<sequence length="342" mass="38952">MEAQLRKEFFRGKLLGYAINSFIARFCCQELRAVEIKLDDRQSHVLYNPIFIHLRGFLPYEDFRRHAVAMCSTLPTEFHWGFPRGAIYTATGLFDTFTSVASVKEWLRGTTWDGGSRDTRRGGDRRFYGGSPGVLKPAVVVIKKEPRRPRDRDATGIGCVLPKAGKRRDGARGSGANDLAMYHCWIEICKENSCLIKIAREGNVERGYQLSLDPISSRLKDESGTNVGYSRVHESSFLDPDDTPVRRRFRHPVPVAIFIRRDRTEVNDDSTESEKSVERKRRARRKRVRPATAEEREEKQLLCMEEGLEREINKPPEALKEELTVAARKLRHGGGALTTGDT</sequence>
<feature type="region of interest" description="Disordered" evidence="1">
    <location>
        <begin position="264"/>
        <end position="300"/>
    </location>
</feature>
<dbReference type="InParanoid" id="F4WFN6"/>
<name>F4WFN6_ACREC</name>
<keyword evidence="3" id="KW-1185">Reference proteome</keyword>
<accession>F4WFN6</accession>
<evidence type="ECO:0000313" key="2">
    <source>
        <dbReference type="EMBL" id="EGI67013.1"/>
    </source>
</evidence>
<dbReference type="AlphaFoldDB" id="F4WFN6"/>
<gene>
    <name evidence="2" type="ORF">G5I_04445</name>
</gene>
<feature type="compositionally biased region" description="Basic and acidic residues" evidence="1">
    <location>
        <begin position="264"/>
        <end position="277"/>
    </location>
</feature>
<evidence type="ECO:0000256" key="1">
    <source>
        <dbReference type="SAM" id="MobiDB-lite"/>
    </source>
</evidence>
<organism evidence="3">
    <name type="scientific">Acromyrmex echinatior</name>
    <name type="common">Panamanian leafcutter ant</name>
    <name type="synonym">Acromyrmex octospinosus echinatior</name>
    <dbReference type="NCBI Taxonomy" id="103372"/>
    <lineage>
        <taxon>Eukaryota</taxon>
        <taxon>Metazoa</taxon>
        <taxon>Ecdysozoa</taxon>
        <taxon>Arthropoda</taxon>
        <taxon>Hexapoda</taxon>
        <taxon>Insecta</taxon>
        <taxon>Pterygota</taxon>
        <taxon>Neoptera</taxon>
        <taxon>Endopterygota</taxon>
        <taxon>Hymenoptera</taxon>
        <taxon>Apocrita</taxon>
        <taxon>Aculeata</taxon>
        <taxon>Formicoidea</taxon>
        <taxon>Formicidae</taxon>
        <taxon>Myrmicinae</taxon>
        <taxon>Acromyrmex</taxon>
    </lineage>
</organism>
<dbReference type="EMBL" id="GL888120">
    <property type="protein sequence ID" value="EGI67013.1"/>
    <property type="molecule type" value="Genomic_DNA"/>
</dbReference>
<dbReference type="Proteomes" id="UP000007755">
    <property type="component" value="Unassembled WGS sequence"/>
</dbReference>
<protein>
    <submittedName>
        <fullName evidence="2">Uncharacterized protein</fullName>
    </submittedName>
</protein>